<reference evidence="3 4" key="1">
    <citation type="journal article" date="2021" name="Genome Biol. Evol.">
        <title>Complete Genome Sequencing of a Novel Gloeobacter Species from a Waterfall Cave in Mexico.</title>
        <authorList>
            <person name="Saw J.H."/>
            <person name="Cardona T."/>
            <person name="Montejano G."/>
        </authorList>
    </citation>
    <scope>NUCLEOTIDE SEQUENCE [LARGE SCALE GENOMIC DNA]</scope>
    <source>
        <strain evidence="3">MG652769</strain>
    </source>
</reference>
<protein>
    <recommendedName>
        <fullName evidence="2">ATP-grasp domain-containing protein</fullName>
    </recommendedName>
</protein>
<proteinExistence type="predicted"/>
<dbReference type="InterPro" id="IPR011761">
    <property type="entry name" value="ATP-grasp"/>
</dbReference>
<sequence>MPGARGPIAVYYEHPRWFEPLFAELERRGTPYLKMPAEARFYDPANLAAERGVGLVFNRMSPSAYRRGGGHHIHYTLGWLAHLEGQGLRVVNGERAFRHEISKALQLSLLRALGLPFPHAHVFCRAADAPRAAVGLRFPVVVKPNVGGSGAGVTRFDAPEQLAEAARADALDLGLDSVALVQEFVPARGSFITRVEVVGGKFLYAIRVHLTGETFDLCPADICRTTGGESLDIACPVEAPKAGLRVEGYEPPQSVIADVERIVAAAGIEVGGVEYLVDDRDGRIYYYDINALSNFVSDGKRVVGFDPFVRLVDFLEREAGFGH</sequence>
<keyword evidence="1" id="KW-0547">Nucleotide-binding</keyword>
<dbReference type="EMBL" id="CP063845">
    <property type="protein sequence ID" value="UFP97067.1"/>
    <property type="molecule type" value="Genomic_DNA"/>
</dbReference>
<evidence type="ECO:0000256" key="1">
    <source>
        <dbReference type="PROSITE-ProRule" id="PRU00409"/>
    </source>
</evidence>
<name>A0ABY3PTI5_9CYAN</name>
<dbReference type="PROSITE" id="PS50975">
    <property type="entry name" value="ATP_GRASP"/>
    <property type="match status" value="1"/>
</dbReference>
<organism evidence="3 4">
    <name type="scientific">Gloeobacter morelensis MG652769</name>
    <dbReference type="NCBI Taxonomy" id="2781736"/>
    <lineage>
        <taxon>Bacteria</taxon>
        <taxon>Bacillati</taxon>
        <taxon>Cyanobacteriota</taxon>
        <taxon>Cyanophyceae</taxon>
        <taxon>Gloeobacterales</taxon>
        <taxon>Gloeobacteraceae</taxon>
        <taxon>Gloeobacter</taxon>
        <taxon>Gloeobacter morelensis</taxon>
    </lineage>
</organism>
<evidence type="ECO:0000313" key="4">
    <source>
        <dbReference type="Proteomes" id="UP001054846"/>
    </source>
</evidence>
<feature type="domain" description="ATP-grasp" evidence="2">
    <location>
        <begin position="107"/>
        <end position="316"/>
    </location>
</feature>
<dbReference type="Gene3D" id="3.30.470.20">
    <property type="entry name" value="ATP-grasp fold, B domain"/>
    <property type="match status" value="1"/>
</dbReference>
<dbReference type="PANTHER" id="PTHR21621:SF0">
    <property type="entry name" value="BETA-CITRYLGLUTAMATE SYNTHASE B-RELATED"/>
    <property type="match status" value="1"/>
</dbReference>
<dbReference type="Proteomes" id="UP001054846">
    <property type="component" value="Chromosome"/>
</dbReference>
<gene>
    <name evidence="3" type="ORF">ISF26_19660</name>
</gene>
<evidence type="ECO:0000259" key="2">
    <source>
        <dbReference type="PROSITE" id="PS50975"/>
    </source>
</evidence>
<dbReference type="RefSeq" id="WP_418887046.1">
    <property type="nucleotide sequence ID" value="NZ_CP063845.1"/>
</dbReference>
<accession>A0ABY3PTI5</accession>
<keyword evidence="4" id="KW-1185">Reference proteome</keyword>
<evidence type="ECO:0000313" key="3">
    <source>
        <dbReference type="EMBL" id="UFP97067.1"/>
    </source>
</evidence>
<dbReference type="PANTHER" id="PTHR21621">
    <property type="entry name" value="RIBOSOMAL PROTEIN S6 MODIFICATION PROTEIN"/>
    <property type="match status" value="1"/>
</dbReference>
<dbReference type="SUPFAM" id="SSF56059">
    <property type="entry name" value="Glutathione synthetase ATP-binding domain-like"/>
    <property type="match status" value="1"/>
</dbReference>
<keyword evidence="1" id="KW-0067">ATP-binding</keyword>